<feature type="domain" description="DUF317" evidence="2">
    <location>
        <begin position="145"/>
        <end position="207"/>
    </location>
</feature>
<evidence type="ECO:0000313" key="4">
    <source>
        <dbReference type="Proteomes" id="UP000594008"/>
    </source>
</evidence>
<feature type="compositionally biased region" description="Polar residues" evidence="1">
    <location>
        <begin position="265"/>
        <end position="275"/>
    </location>
</feature>
<evidence type="ECO:0000313" key="3">
    <source>
        <dbReference type="EMBL" id="QOV42987.1"/>
    </source>
</evidence>
<dbReference type="Proteomes" id="UP000594008">
    <property type="component" value="Chromosome"/>
</dbReference>
<feature type="region of interest" description="Disordered" evidence="1">
    <location>
        <begin position="246"/>
        <end position="275"/>
    </location>
</feature>
<dbReference type="EMBL" id="CP063374">
    <property type="protein sequence ID" value="QOV42987.1"/>
    <property type="molecule type" value="Genomic_DNA"/>
</dbReference>
<evidence type="ECO:0000259" key="2">
    <source>
        <dbReference type="Pfam" id="PF03771"/>
    </source>
</evidence>
<dbReference type="InterPro" id="IPR005523">
    <property type="entry name" value="DUF317_SPDY"/>
</dbReference>
<accession>A0A7M2T2S1</accession>
<name>A0A7M2T2S1_STRCW</name>
<dbReference type="RefSeq" id="WP_189696576.1">
    <property type="nucleotide sequence ID" value="NZ_BMTA01000002.1"/>
</dbReference>
<evidence type="ECO:0000256" key="1">
    <source>
        <dbReference type="SAM" id="MobiDB-lite"/>
    </source>
</evidence>
<dbReference type="AlphaFoldDB" id="A0A7M2T2S1"/>
<gene>
    <name evidence="3" type="ORF">IPT68_24820</name>
</gene>
<proteinExistence type="predicted"/>
<sequence>MGTPYIPTRAQDPRRTIWFETRPRHLAGRGDPRHITQALRAAGWKNHSDPDYPHVALVSPDYRHTLVLEPQPEPYAAWWRIRSESDEGRWYTEFGGNTPVEILASLTDALLQPAPETTPDVWSALTSAGWTYERDEHGNETATHPDGILSLRRWTVSPSERFFWTAEATLTGGLGGRDRLWRASLDDAMPRHLIAAFTAALGSDEPVQRGMYDVPHSHLVTQHQRGPQGKQLAAAREARLKAVRAAARKARRSAALPTRNGPAPATSSPATVRSR</sequence>
<reference evidence="3 4" key="1">
    <citation type="submission" date="2020-10" db="EMBL/GenBank/DDBJ databases">
        <title>Streptomyces chromofuscus complate genome analysis.</title>
        <authorList>
            <person name="Anwar N."/>
        </authorList>
    </citation>
    <scope>NUCLEOTIDE SEQUENCE [LARGE SCALE GENOMIC DNA]</scope>
    <source>
        <strain evidence="3 4">DSM 40273</strain>
    </source>
</reference>
<keyword evidence="4" id="KW-1185">Reference proteome</keyword>
<dbReference type="KEGG" id="schf:IPT68_24820"/>
<protein>
    <submittedName>
        <fullName evidence="3">DUF317 domain-containing protein</fullName>
    </submittedName>
</protein>
<dbReference type="Pfam" id="PF03771">
    <property type="entry name" value="SPDY"/>
    <property type="match status" value="2"/>
</dbReference>
<feature type="domain" description="DUF317" evidence="2">
    <location>
        <begin position="59"/>
        <end position="115"/>
    </location>
</feature>
<organism evidence="3 4">
    <name type="scientific">Streptomyces chromofuscus</name>
    <dbReference type="NCBI Taxonomy" id="42881"/>
    <lineage>
        <taxon>Bacteria</taxon>
        <taxon>Bacillati</taxon>
        <taxon>Actinomycetota</taxon>
        <taxon>Actinomycetes</taxon>
        <taxon>Kitasatosporales</taxon>
        <taxon>Streptomycetaceae</taxon>
        <taxon>Streptomyces</taxon>
    </lineage>
</organism>